<accession>A0A6C1BA28</accession>
<comment type="similarity">
    <text evidence="1">Belongs to the GMC oxidoreductase family.</text>
</comment>
<dbReference type="InterPro" id="IPR036188">
    <property type="entry name" value="FAD/NAD-bd_sf"/>
</dbReference>
<name>A0A6C1BA28_9RHOO</name>
<organism evidence="4 5">
    <name type="scientific">Nitrogeniibacter mangrovi</name>
    <dbReference type="NCBI Taxonomy" id="2016596"/>
    <lineage>
        <taxon>Bacteria</taxon>
        <taxon>Pseudomonadati</taxon>
        <taxon>Pseudomonadota</taxon>
        <taxon>Betaproteobacteria</taxon>
        <taxon>Rhodocyclales</taxon>
        <taxon>Zoogloeaceae</taxon>
        <taxon>Nitrogeniibacter</taxon>
    </lineage>
</organism>
<dbReference type="Gene3D" id="3.50.50.60">
    <property type="entry name" value="FAD/NAD(P)-binding domain"/>
    <property type="match status" value="1"/>
</dbReference>
<dbReference type="KEGG" id="azq:G3580_05075"/>
<dbReference type="SUPFAM" id="SSF54373">
    <property type="entry name" value="FAD-linked reductases, C-terminal domain"/>
    <property type="match status" value="1"/>
</dbReference>
<dbReference type="AlphaFoldDB" id="A0A6C1BA28"/>
<gene>
    <name evidence="4" type="ORF">G3580_05075</name>
</gene>
<feature type="domain" description="Glucose-methanol-choline oxidoreductase N-terminal" evidence="3">
    <location>
        <begin position="320"/>
        <end position="334"/>
    </location>
</feature>
<dbReference type="InterPro" id="IPR000172">
    <property type="entry name" value="GMC_OxRdtase_N"/>
</dbReference>
<dbReference type="SUPFAM" id="SSF51905">
    <property type="entry name" value="FAD/NAD(P)-binding domain"/>
    <property type="match status" value="1"/>
</dbReference>
<dbReference type="InterPro" id="IPR012132">
    <property type="entry name" value="GMC_OxRdtase"/>
</dbReference>
<dbReference type="InterPro" id="IPR007867">
    <property type="entry name" value="GMC_OxRtase_C"/>
</dbReference>
<dbReference type="EMBL" id="CP048836">
    <property type="protein sequence ID" value="QID19725.1"/>
    <property type="molecule type" value="Genomic_DNA"/>
</dbReference>
<dbReference type="PANTHER" id="PTHR11552">
    <property type="entry name" value="GLUCOSE-METHANOL-CHOLINE GMC OXIDOREDUCTASE"/>
    <property type="match status" value="1"/>
</dbReference>
<dbReference type="PANTHER" id="PTHR11552:SF100">
    <property type="entry name" value="DEHYDROGENASE, PUTATIVE (AFU_ORTHOLOGUE AFUA_5G00630)-RELATED"/>
    <property type="match status" value="1"/>
</dbReference>
<dbReference type="Pfam" id="PF05199">
    <property type="entry name" value="GMC_oxred_C"/>
    <property type="match status" value="1"/>
</dbReference>
<dbReference type="Proteomes" id="UP000501991">
    <property type="component" value="Chromosome"/>
</dbReference>
<sequence>MPEPEPLACPGGADDAYDYIVVGSGAGGGPLAANLARSGFRVLLIEAGGDEDSYDYQVPAFHPRASEDPRYSWNFFVRHYRDETRQKRDFKYREREGGVLYPRAATLGGCTAHNAMILIYPHNSDWDHIATLTGDASWRSDTMRRYFERLERCEYGDRDPASRHGYCGWLSTNVADPRLMLRDVFVIRLVKGAVRESLRTLSNPITRLWRKLRSDLDPNDWRLVKDDVEGVCMTPLTTHQGRRVGSREYVQAVAALCPGRLTVRTHTLVSRVLFDEANRATGVECLAGAHLYRADPAAGSQGEGERIRLSARREVVLCAGAFNTPQLLKLSGIGPRAELEKHGIEVRVDLPGVGENLQDRYEVTVVNRMRGDFALMKGMTFRPPAPGEPPDPAFREWQQGTGPYTTNGAVVALLKRSTEDKRAPDLFLFGLLGNFRGYYPGYSQDIARDRKHFTWAVLKAHTHNTAGRVTLRSSDPRDPPDIDFHYFDEGTPDGDDMAAVVEGVETVRRMADRAGDVIAEEVYPGREVSGREAVEAFIRDNAWGHHASCTCRMGPAGDPMAVVDSRFRVVGCQGLRVVDASIFPRIPGFFIVSAVYMVSEKAVEVIVADAHEAGAS</sequence>
<evidence type="ECO:0000313" key="5">
    <source>
        <dbReference type="Proteomes" id="UP000501991"/>
    </source>
</evidence>
<keyword evidence="2" id="KW-0274">FAD</keyword>
<protein>
    <submittedName>
        <fullName evidence="4">Glucose-methanol-choline oxidoreductase</fullName>
    </submittedName>
</protein>
<dbReference type="GO" id="GO:0016614">
    <property type="term" value="F:oxidoreductase activity, acting on CH-OH group of donors"/>
    <property type="evidence" value="ECO:0007669"/>
    <property type="project" value="InterPro"/>
</dbReference>
<dbReference type="PIRSF" id="PIRSF000137">
    <property type="entry name" value="Alcohol_oxidase"/>
    <property type="match status" value="1"/>
</dbReference>
<evidence type="ECO:0000256" key="1">
    <source>
        <dbReference type="ARBA" id="ARBA00010790"/>
    </source>
</evidence>
<evidence type="ECO:0000259" key="3">
    <source>
        <dbReference type="PROSITE" id="PS00624"/>
    </source>
</evidence>
<feature type="binding site" evidence="2">
    <location>
        <position position="269"/>
    </location>
    <ligand>
        <name>FAD</name>
        <dbReference type="ChEBI" id="CHEBI:57692"/>
    </ligand>
</feature>
<keyword evidence="5" id="KW-1185">Reference proteome</keyword>
<evidence type="ECO:0000313" key="4">
    <source>
        <dbReference type="EMBL" id="QID19725.1"/>
    </source>
</evidence>
<dbReference type="Gene3D" id="3.30.560.10">
    <property type="entry name" value="Glucose Oxidase, domain 3"/>
    <property type="match status" value="1"/>
</dbReference>
<keyword evidence="2" id="KW-0285">Flavoprotein</keyword>
<dbReference type="PROSITE" id="PS00624">
    <property type="entry name" value="GMC_OXRED_2"/>
    <property type="match status" value="1"/>
</dbReference>
<dbReference type="GO" id="GO:0050660">
    <property type="term" value="F:flavin adenine dinucleotide binding"/>
    <property type="evidence" value="ECO:0007669"/>
    <property type="project" value="InterPro"/>
</dbReference>
<evidence type="ECO:0000256" key="2">
    <source>
        <dbReference type="PIRSR" id="PIRSR000137-2"/>
    </source>
</evidence>
<proteinExistence type="inferred from homology"/>
<comment type="cofactor">
    <cofactor evidence="2">
        <name>FAD</name>
        <dbReference type="ChEBI" id="CHEBI:57692"/>
    </cofactor>
</comment>
<dbReference type="Pfam" id="PF00732">
    <property type="entry name" value="GMC_oxred_N"/>
    <property type="match status" value="1"/>
</dbReference>
<reference evidence="4 5" key="1">
    <citation type="submission" date="2020-02" db="EMBL/GenBank/DDBJ databases">
        <title>Nitrogenibacter mangrovi gen. nov., sp. nov. isolated from mangrove sediment, a denitrifying betaproteobacterium.</title>
        <authorList>
            <person name="Liao H."/>
            <person name="Tian Y."/>
        </authorList>
    </citation>
    <scope>NUCLEOTIDE SEQUENCE [LARGE SCALE GENOMIC DNA]</scope>
    <source>
        <strain evidence="4 5">M9-3-2</strain>
    </source>
</reference>